<keyword evidence="6" id="KW-1185">Reference proteome</keyword>
<dbReference type="PANTHER" id="PTHR11203">
    <property type="entry name" value="CLEAVAGE AND POLYADENYLATION SPECIFICITY FACTOR FAMILY MEMBER"/>
    <property type="match status" value="1"/>
</dbReference>
<feature type="coiled-coil region" evidence="2">
    <location>
        <begin position="483"/>
        <end position="510"/>
    </location>
</feature>
<dbReference type="InterPro" id="IPR022712">
    <property type="entry name" value="Beta_Casp"/>
</dbReference>
<dbReference type="GO" id="GO:0016787">
    <property type="term" value="F:hydrolase activity"/>
    <property type="evidence" value="ECO:0007669"/>
    <property type="project" value="UniProtKB-KW"/>
</dbReference>
<dbReference type="InterPro" id="IPR001279">
    <property type="entry name" value="Metallo-B-lactamas"/>
</dbReference>
<dbReference type="SUPFAM" id="SSF56281">
    <property type="entry name" value="Metallo-hydrolase/oxidoreductase"/>
    <property type="match status" value="1"/>
</dbReference>
<dbReference type="SMART" id="SM01027">
    <property type="entry name" value="Beta-Casp"/>
    <property type="match status" value="1"/>
</dbReference>
<dbReference type="Gene3D" id="3.40.50.10890">
    <property type="match status" value="1"/>
</dbReference>
<keyword evidence="1" id="KW-0378">Hydrolase</keyword>
<dbReference type="RefSeq" id="WP_092071585.1">
    <property type="nucleotide sequence ID" value="NZ_FNHB01000003.1"/>
</dbReference>
<dbReference type="AlphaFoldDB" id="A0A1G9RY08"/>
<gene>
    <name evidence="5" type="ORF">SAMN04488502_103143</name>
</gene>
<dbReference type="Pfam" id="PF00753">
    <property type="entry name" value="Lactamase_B"/>
    <property type="match status" value="1"/>
</dbReference>
<sequence length="536" mass="59635">MRLSFLGAARMVTGSSFLLETGAHKILVDCGMFQGSKPVRALNYRDFSFDPASLDCVLLTHAHIDHSGLLPKLCKQGFKGPIYATKVTAELCNIMLPDSAHIQEFDAEIANRKGRRAGKKAVEPLYTVAEAFASLQQFSPVAYDQQLDLADEIRVVFHDAGHILGSSIVELNVTEGAETVKLLFSGDLGQPDQPILRDPTFISRADYIITEATYGNRTHEQYDKEEKLAEIINATVDRGGNIIIPSFAVGRTQALLYHLHSLLKAGKIPDIPVIIDSPLAISATDIFLHNTQEYDSEAYAMILQYQQNPLKLPQLKFTKTAEESKALNYLDTPAIIISASGMADAGRILHHLKHNLWRPESSVLFVGYQAEGSLGRRLIEGVKRVKIMGEEIGVKAAIYNLDGFSAHADQAQLLEWLKYFAEPKPANIFLVHGESTAAEPLAALIREQLELSSYIPRYGEVAVITGRKWHIEQTELAALVPEVKELEDYLNQAEADYQLQRRQLIELVAEHPGKLSEAIIRMEKVLKYLKKLVKDL</sequence>
<dbReference type="Gene3D" id="3.60.15.10">
    <property type="entry name" value="Ribonuclease Z/Hydroxyacylglutathione hydrolase-like"/>
    <property type="match status" value="1"/>
</dbReference>
<dbReference type="Pfam" id="PF10996">
    <property type="entry name" value="Beta-Casp"/>
    <property type="match status" value="1"/>
</dbReference>
<organism evidence="5 6">
    <name type="scientific">Dendrosporobacter quercicolus</name>
    <dbReference type="NCBI Taxonomy" id="146817"/>
    <lineage>
        <taxon>Bacteria</taxon>
        <taxon>Bacillati</taxon>
        <taxon>Bacillota</taxon>
        <taxon>Negativicutes</taxon>
        <taxon>Selenomonadales</taxon>
        <taxon>Sporomusaceae</taxon>
        <taxon>Dendrosporobacter</taxon>
    </lineage>
</organism>
<dbReference type="InterPro" id="IPR050698">
    <property type="entry name" value="MBL"/>
</dbReference>
<feature type="domain" description="Metallo-beta-lactamase" evidence="3">
    <location>
        <begin position="13"/>
        <end position="236"/>
    </location>
</feature>
<dbReference type="InterPro" id="IPR036866">
    <property type="entry name" value="RibonucZ/Hydroxyglut_hydro"/>
</dbReference>
<dbReference type="CDD" id="cd16295">
    <property type="entry name" value="TTHA0252-CPSF-like_MBL-fold"/>
    <property type="match status" value="1"/>
</dbReference>
<evidence type="ECO:0000313" key="6">
    <source>
        <dbReference type="Proteomes" id="UP000214880"/>
    </source>
</evidence>
<dbReference type="PANTHER" id="PTHR11203:SF37">
    <property type="entry name" value="INTEGRATOR COMPLEX SUBUNIT 11"/>
    <property type="match status" value="1"/>
</dbReference>
<evidence type="ECO:0000259" key="3">
    <source>
        <dbReference type="SMART" id="SM00849"/>
    </source>
</evidence>
<protein>
    <submittedName>
        <fullName evidence="5">Metallo-beta-lactamase family protein</fullName>
    </submittedName>
</protein>
<proteinExistence type="predicted"/>
<feature type="domain" description="Beta-Casp" evidence="4">
    <location>
        <begin position="252"/>
        <end position="378"/>
    </location>
</feature>
<keyword evidence="2" id="KW-0175">Coiled coil</keyword>
<dbReference type="STRING" id="146817.SAMN04488502_103143"/>
<dbReference type="EMBL" id="FNHB01000003">
    <property type="protein sequence ID" value="SDM28052.1"/>
    <property type="molecule type" value="Genomic_DNA"/>
</dbReference>
<evidence type="ECO:0000256" key="1">
    <source>
        <dbReference type="ARBA" id="ARBA00022801"/>
    </source>
</evidence>
<name>A0A1G9RY08_9FIRM</name>
<evidence type="ECO:0000313" key="5">
    <source>
        <dbReference type="EMBL" id="SDM28052.1"/>
    </source>
</evidence>
<dbReference type="OrthoDB" id="9803916at2"/>
<evidence type="ECO:0000256" key="2">
    <source>
        <dbReference type="SAM" id="Coils"/>
    </source>
</evidence>
<dbReference type="Proteomes" id="UP000214880">
    <property type="component" value="Unassembled WGS sequence"/>
</dbReference>
<dbReference type="Pfam" id="PF07521">
    <property type="entry name" value="RMMBL"/>
    <property type="match status" value="1"/>
</dbReference>
<reference evidence="5 6" key="1">
    <citation type="submission" date="2016-10" db="EMBL/GenBank/DDBJ databases">
        <authorList>
            <person name="de Groot N.N."/>
        </authorList>
    </citation>
    <scope>NUCLEOTIDE SEQUENCE [LARGE SCALE GENOMIC DNA]</scope>
    <source>
        <strain evidence="5 6">DSM 1736</strain>
    </source>
</reference>
<dbReference type="InterPro" id="IPR011108">
    <property type="entry name" value="RMMBL"/>
</dbReference>
<dbReference type="GO" id="GO:0004521">
    <property type="term" value="F:RNA endonuclease activity"/>
    <property type="evidence" value="ECO:0007669"/>
    <property type="project" value="TreeGrafter"/>
</dbReference>
<evidence type="ECO:0000259" key="4">
    <source>
        <dbReference type="SMART" id="SM01027"/>
    </source>
</evidence>
<accession>A0A1G9RY08</accession>
<dbReference type="SMART" id="SM00849">
    <property type="entry name" value="Lactamase_B"/>
    <property type="match status" value="1"/>
</dbReference>